<dbReference type="Proteomes" id="UP001550850">
    <property type="component" value="Unassembled WGS sequence"/>
</dbReference>
<protein>
    <submittedName>
        <fullName evidence="2">Uncharacterized protein</fullName>
    </submittedName>
</protein>
<gene>
    <name evidence="2" type="ORF">AB0E65_29910</name>
</gene>
<keyword evidence="3" id="KW-1185">Reference proteome</keyword>
<sequence length="49" mass="4994">MVTAVTGGGGCPCQDGGGGVLGRRNDYRPDCYDLIAALGRLAEKGHEEG</sequence>
<reference evidence="2 3" key="1">
    <citation type="submission" date="2024-06" db="EMBL/GenBank/DDBJ databases">
        <title>The Natural Products Discovery Center: Release of the First 8490 Sequenced Strains for Exploring Actinobacteria Biosynthetic Diversity.</title>
        <authorList>
            <person name="Kalkreuter E."/>
            <person name="Kautsar S.A."/>
            <person name="Yang D."/>
            <person name="Bader C.D."/>
            <person name="Teijaro C.N."/>
            <person name="Fluegel L."/>
            <person name="Davis C.M."/>
            <person name="Simpson J.R."/>
            <person name="Lauterbach L."/>
            <person name="Steele A.D."/>
            <person name="Gui C."/>
            <person name="Meng S."/>
            <person name="Li G."/>
            <person name="Viehrig K."/>
            <person name="Ye F."/>
            <person name="Su P."/>
            <person name="Kiefer A.F."/>
            <person name="Nichols A."/>
            <person name="Cepeda A.J."/>
            <person name="Yan W."/>
            <person name="Fan B."/>
            <person name="Jiang Y."/>
            <person name="Adhikari A."/>
            <person name="Zheng C.-J."/>
            <person name="Schuster L."/>
            <person name="Cowan T.M."/>
            <person name="Smanski M.J."/>
            <person name="Chevrette M.G."/>
            <person name="De Carvalho L.P.S."/>
            <person name="Shen B."/>
        </authorList>
    </citation>
    <scope>NUCLEOTIDE SEQUENCE [LARGE SCALE GENOMIC DNA]</scope>
    <source>
        <strain evidence="2 3">NPDC038104</strain>
    </source>
</reference>
<evidence type="ECO:0000313" key="2">
    <source>
        <dbReference type="EMBL" id="MEU3558392.1"/>
    </source>
</evidence>
<dbReference type="RefSeq" id="WP_159105610.1">
    <property type="nucleotide sequence ID" value="NZ_BEVZ01000002.1"/>
</dbReference>
<comment type="caution">
    <text evidence="2">The sequence shown here is derived from an EMBL/GenBank/DDBJ whole genome shotgun (WGS) entry which is preliminary data.</text>
</comment>
<proteinExistence type="predicted"/>
<accession>A0ABV2YRN7</accession>
<name>A0ABV2YRN7_9ACTN</name>
<evidence type="ECO:0000313" key="3">
    <source>
        <dbReference type="Proteomes" id="UP001550850"/>
    </source>
</evidence>
<evidence type="ECO:0000256" key="1">
    <source>
        <dbReference type="SAM" id="MobiDB-lite"/>
    </source>
</evidence>
<feature type="region of interest" description="Disordered" evidence="1">
    <location>
        <begin position="1"/>
        <end position="20"/>
    </location>
</feature>
<dbReference type="EMBL" id="JBEZUR010000104">
    <property type="protein sequence ID" value="MEU3558392.1"/>
    <property type="molecule type" value="Genomic_DNA"/>
</dbReference>
<organism evidence="2 3">
    <name type="scientific">Streptomyces fragilis</name>
    <dbReference type="NCBI Taxonomy" id="67301"/>
    <lineage>
        <taxon>Bacteria</taxon>
        <taxon>Bacillati</taxon>
        <taxon>Actinomycetota</taxon>
        <taxon>Actinomycetes</taxon>
        <taxon>Kitasatosporales</taxon>
        <taxon>Streptomycetaceae</taxon>
        <taxon>Streptomyces</taxon>
    </lineage>
</organism>